<dbReference type="InterPro" id="IPR001078">
    <property type="entry name" value="2-oxoacid_DH_actylTfrase"/>
</dbReference>
<dbReference type="Proteomes" id="UP001497623">
    <property type="component" value="Unassembled WGS sequence"/>
</dbReference>
<dbReference type="GO" id="GO:0004742">
    <property type="term" value="F:dihydrolipoyllysine-residue acetyltransferase activity"/>
    <property type="evidence" value="ECO:0007669"/>
    <property type="project" value="TreeGrafter"/>
</dbReference>
<dbReference type="InterPro" id="IPR023213">
    <property type="entry name" value="CAT-like_dom_sf"/>
</dbReference>
<feature type="non-terminal residue" evidence="3">
    <location>
        <position position="507"/>
    </location>
</feature>
<dbReference type="PANTHER" id="PTHR23151">
    <property type="entry name" value="DIHYDROLIPOAMIDE ACETYL/SUCCINYL-TRANSFERASE-RELATED"/>
    <property type="match status" value="1"/>
</dbReference>
<evidence type="ECO:0000313" key="3">
    <source>
        <dbReference type="EMBL" id="CAL4063200.1"/>
    </source>
</evidence>
<proteinExistence type="predicted"/>
<keyword evidence="4" id="KW-1185">Reference proteome</keyword>
<dbReference type="EMBL" id="CAXKWB010001050">
    <property type="protein sequence ID" value="CAL4063200.1"/>
    <property type="molecule type" value="Genomic_DNA"/>
</dbReference>
<dbReference type="GO" id="GO:0006086">
    <property type="term" value="P:pyruvate decarboxylation to acetyl-CoA"/>
    <property type="evidence" value="ECO:0007669"/>
    <property type="project" value="InterPro"/>
</dbReference>
<comment type="caution">
    <text evidence="3">The sequence shown here is derived from an EMBL/GenBank/DDBJ whole genome shotgun (WGS) entry which is preliminary data.</text>
</comment>
<evidence type="ECO:0000256" key="1">
    <source>
        <dbReference type="SAM" id="MobiDB-lite"/>
    </source>
</evidence>
<evidence type="ECO:0000313" key="4">
    <source>
        <dbReference type="Proteomes" id="UP001497623"/>
    </source>
</evidence>
<dbReference type="Pfam" id="PF00198">
    <property type="entry name" value="2-oxoacid_dh"/>
    <property type="match status" value="1"/>
</dbReference>
<dbReference type="SUPFAM" id="SSF52777">
    <property type="entry name" value="CoA-dependent acyltransferases"/>
    <property type="match status" value="1"/>
</dbReference>
<evidence type="ECO:0000259" key="2">
    <source>
        <dbReference type="Pfam" id="PF00198"/>
    </source>
</evidence>
<dbReference type="GO" id="GO:0045254">
    <property type="term" value="C:pyruvate dehydrogenase complex"/>
    <property type="evidence" value="ECO:0007669"/>
    <property type="project" value="InterPro"/>
</dbReference>
<name>A0AAV2PRS5_MEGNR</name>
<feature type="domain" description="2-oxoacid dehydrogenase acyltransferase catalytic" evidence="2">
    <location>
        <begin position="277"/>
        <end position="507"/>
    </location>
</feature>
<dbReference type="Gene3D" id="3.30.559.10">
    <property type="entry name" value="Chloramphenicol acetyltransferase-like domain"/>
    <property type="match status" value="1"/>
</dbReference>
<feature type="region of interest" description="Disordered" evidence="1">
    <location>
        <begin position="172"/>
        <end position="201"/>
    </location>
</feature>
<gene>
    <name evidence="3" type="ORF">MNOR_LOCUS3166</name>
</gene>
<sequence length="507" mass="53929">MVKPTITIETTMTNDSNNNEIIMASTVTAIITMKTTMTVQFQKTIRVKLISNQKFNASIDSVIRKYPEMVSSRNKIKLTGLEKAVQVLGVLHGQHDAYGTWEGQAGIIHEEEGLLEKVEAKDVNMDLYLEGAFDKVDHDILLQKLLCIIVNTKDDIAAFKDYSPSAAPAAAAPAAAAPPPPAPVAAAAPPPPPPPPAAAPPVPAAAPGGMVFASPYAKTLAAQQSVDLQAIAAASGIGHSASDWLRGSDVAVFADKLAAAPAPAPVVAAPTPIPGAAYTDLPISNIRNIIAKRLCQSKQVIPHYYLSVDVNMDIVIALRKEFNALLEKEGIKISVNDFIIKASALACKKVPEANSSWLDTVVREYHNVDVSVAVSTDKGLITPIVFKAEQKGLATIATDVRTLATKARDGKLQPHEFQGGTFSVSNLGMFGVKNFSAIINPPQSCILAVGGTEKRLIVDESTEQGFRAAQVMSVTLSCDHRTVDGAVGAQWLAAFKKYLEKPTTMLL</sequence>
<dbReference type="FunFam" id="3.30.559.10:FF:000003">
    <property type="entry name" value="Acetyltransferase component of pyruvate dehydrogenase complex"/>
    <property type="match status" value="1"/>
</dbReference>
<accession>A0AAV2PRS5</accession>
<organism evidence="3 4">
    <name type="scientific">Meganyctiphanes norvegica</name>
    <name type="common">Northern krill</name>
    <name type="synonym">Thysanopoda norvegica</name>
    <dbReference type="NCBI Taxonomy" id="48144"/>
    <lineage>
        <taxon>Eukaryota</taxon>
        <taxon>Metazoa</taxon>
        <taxon>Ecdysozoa</taxon>
        <taxon>Arthropoda</taxon>
        <taxon>Crustacea</taxon>
        <taxon>Multicrustacea</taxon>
        <taxon>Malacostraca</taxon>
        <taxon>Eumalacostraca</taxon>
        <taxon>Eucarida</taxon>
        <taxon>Euphausiacea</taxon>
        <taxon>Euphausiidae</taxon>
        <taxon>Meganyctiphanes</taxon>
    </lineage>
</organism>
<reference evidence="3 4" key="1">
    <citation type="submission" date="2024-05" db="EMBL/GenBank/DDBJ databases">
        <authorList>
            <person name="Wallberg A."/>
        </authorList>
    </citation>
    <scope>NUCLEOTIDE SEQUENCE [LARGE SCALE GENOMIC DNA]</scope>
</reference>
<feature type="compositionally biased region" description="Pro residues" evidence="1">
    <location>
        <begin position="176"/>
        <end position="201"/>
    </location>
</feature>
<protein>
    <recommendedName>
        <fullName evidence="2">2-oxoacid dehydrogenase acyltransferase catalytic domain-containing protein</fullName>
    </recommendedName>
</protein>
<dbReference type="PANTHER" id="PTHR23151:SF90">
    <property type="entry name" value="DIHYDROLIPOYLLYSINE-RESIDUE ACETYLTRANSFERASE COMPONENT OF PYRUVATE DEHYDROGENASE COMPLEX, MITOCHONDRIAL-RELATED"/>
    <property type="match status" value="1"/>
</dbReference>
<dbReference type="InterPro" id="IPR045257">
    <property type="entry name" value="E2/Pdx1"/>
</dbReference>
<dbReference type="AlphaFoldDB" id="A0AAV2PRS5"/>